<keyword evidence="1" id="KW-0472">Membrane</keyword>
<accession>A0A200I5I2</accession>
<organism evidence="2 3">
    <name type="scientific">Enterococcus cecorum</name>
    <dbReference type="NCBI Taxonomy" id="44008"/>
    <lineage>
        <taxon>Bacteria</taxon>
        <taxon>Bacillati</taxon>
        <taxon>Bacillota</taxon>
        <taxon>Bacilli</taxon>
        <taxon>Lactobacillales</taxon>
        <taxon>Enterococcaceae</taxon>
        <taxon>Enterococcus</taxon>
    </lineage>
</organism>
<name>A0A200I5I2_9ENTE</name>
<sequence>MYVRTEETIYGHLLVCFLALLVYRILEKYYLSEKFTITEIITGLRNMNITYLIGGNYISSFERTDFTDKLTEIFGFENSRKVISQKYLKKFLKVVNSEKSTKLQ</sequence>
<keyword evidence="1" id="KW-1133">Transmembrane helix</keyword>
<comment type="caution">
    <text evidence="2">The sequence shown here is derived from an EMBL/GenBank/DDBJ whole genome shotgun (WGS) entry which is preliminary data.</text>
</comment>
<evidence type="ECO:0000313" key="2">
    <source>
        <dbReference type="EMBL" id="OUZ19555.1"/>
    </source>
</evidence>
<protein>
    <recommendedName>
        <fullName evidence="4">Transposase</fullName>
    </recommendedName>
</protein>
<dbReference type="Proteomes" id="UP000196503">
    <property type="component" value="Unassembled WGS sequence"/>
</dbReference>
<dbReference type="EMBL" id="NIBL01000001">
    <property type="protein sequence ID" value="OUZ19555.1"/>
    <property type="molecule type" value="Genomic_DNA"/>
</dbReference>
<gene>
    <name evidence="2" type="ORF">A5869_001209</name>
</gene>
<evidence type="ECO:0008006" key="4">
    <source>
        <dbReference type="Google" id="ProtNLM"/>
    </source>
</evidence>
<keyword evidence="1" id="KW-0812">Transmembrane</keyword>
<evidence type="ECO:0000256" key="1">
    <source>
        <dbReference type="SAM" id="Phobius"/>
    </source>
</evidence>
<proteinExistence type="predicted"/>
<feature type="transmembrane region" description="Helical" evidence="1">
    <location>
        <begin position="9"/>
        <end position="26"/>
    </location>
</feature>
<dbReference type="AlphaFoldDB" id="A0A200I5I2"/>
<reference evidence="2 3" key="1">
    <citation type="submission" date="2017-05" db="EMBL/GenBank/DDBJ databases">
        <title>The Genome Sequence of Enterococcus faecium 2D5_DIV0622.</title>
        <authorList>
            <consortium name="The Broad Institute Genomics Platform"/>
            <consortium name="The Broad Institute Genomic Center for Infectious Diseases"/>
            <person name="Earl A."/>
            <person name="Manson A."/>
            <person name="Schwartman J."/>
            <person name="Gilmore M."/>
            <person name="Abouelleil A."/>
            <person name="Cao P."/>
            <person name="Chapman S."/>
            <person name="Cusick C."/>
            <person name="Shea T."/>
            <person name="Young S."/>
            <person name="Neafsey D."/>
            <person name="Nusbaum C."/>
            <person name="Birren B."/>
        </authorList>
    </citation>
    <scope>NUCLEOTIDE SEQUENCE [LARGE SCALE GENOMIC DNA]</scope>
    <source>
        <strain evidence="2 3">2D5_DIV0622</strain>
    </source>
</reference>
<evidence type="ECO:0000313" key="3">
    <source>
        <dbReference type="Proteomes" id="UP000196503"/>
    </source>
</evidence>